<dbReference type="InterPro" id="IPR027032">
    <property type="entry name" value="Twinkle-like"/>
</dbReference>
<dbReference type="GO" id="GO:0043139">
    <property type="term" value="F:5'-3' DNA helicase activity"/>
    <property type="evidence" value="ECO:0007669"/>
    <property type="project" value="InterPro"/>
</dbReference>
<dbReference type="Proteomes" id="UP000297861">
    <property type="component" value="Unassembled WGS sequence"/>
</dbReference>
<sequence>MMEINGFKIKVFNRYNLPEGVKYSTCPLCSASRKKKTQKCLTLHWDTGLGVCAHCGEVIQLHEFEKKTKESDIVYVKPKWTNRTDLSDNVVKWFEKRGISQITLRIMKISEGKETMHSNKTGKYTEMNTIQFPFFRDGEVVDVKYRSGAKDFKLYKDAERIFYNLDSIKYSKEVVIVEGEMDALSFIESGIMNVVSTPNGSTLGNVNLSYLDRCIEYFENKEKIYLALDDDEPGRNVSKEFIRRLGANKCLLVTQGWKDELNVKDANEYMLKYGKEQLSHSLQIAKEVPIDGVSSLMNWEPEFDEYVAHGMQKGYVIGKESFDNIFSTYTGQFIVVTGKPSSGKSDFVDEMCIGYNRLYGWKTAYASPENKPNVRHAGKLISKYVGRWVNNSSFLPHVWYKKAKQYLSDNFKFIDLEIYDLDEVLNITQQLIFKYGIKVLVIDPYNKVRLKRSLGKKTEDYTNDYLITLESFAQKHEILIILVAHPVKPSNEERKSYEPDFYSIKGGGEFYDMSPHGLLIHRDYENNLVKVKVLKVKYSHLGENNAHVWLRWNGNNGRYIDFKNQDAKANNVRGPIIDDSNWITADENKTEQSSIPFPQKSQQELEKEFLSPPLSASDMPF</sequence>
<dbReference type="EMBL" id="SOML01000016">
    <property type="protein sequence ID" value="TFD92769.1"/>
    <property type="molecule type" value="Genomic_DNA"/>
</dbReference>
<feature type="compositionally biased region" description="Polar residues" evidence="1">
    <location>
        <begin position="591"/>
        <end position="602"/>
    </location>
</feature>
<keyword evidence="5" id="KW-1185">Reference proteome</keyword>
<dbReference type="SUPFAM" id="SSF56731">
    <property type="entry name" value="DNA primase core"/>
    <property type="match status" value="1"/>
</dbReference>
<proteinExistence type="predicted"/>
<dbReference type="Gene3D" id="3.40.1360.10">
    <property type="match status" value="1"/>
</dbReference>
<dbReference type="PANTHER" id="PTHR12873:SF0">
    <property type="entry name" value="TWINKLE MTDNA HELICASE"/>
    <property type="match status" value="1"/>
</dbReference>
<organism evidence="4 5">
    <name type="scientific">Dysgonomonas capnocytophagoides</name>
    <dbReference type="NCBI Taxonomy" id="45254"/>
    <lineage>
        <taxon>Bacteria</taxon>
        <taxon>Pseudomonadati</taxon>
        <taxon>Bacteroidota</taxon>
        <taxon>Bacteroidia</taxon>
        <taxon>Bacteroidales</taxon>
        <taxon>Dysgonomonadaceae</taxon>
        <taxon>Dysgonomonas</taxon>
    </lineage>
</organism>
<evidence type="ECO:0000259" key="3">
    <source>
        <dbReference type="PROSITE" id="PS51199"/>
    </source>
</evidence>
<dbReference type="PROSITE" id="PS51199">
    <property type="entry name" value="SF4_HELICASE"/>
    <property type="match status" value="1"/>
</dbReference>
<dbReference type="GO" id="GO:0003697">
    <property type="term" value="F:single-stranded DNA binding"/>
    <property type="evidence" value="ECO:0007669"/>
    <property type="project" value="InterPro"/>
</dbReference>
<dbReference type="Pfam" id="PF13155">
    <property type="entry name" value="Toprim_2"/>
    <property type="match status" value="1"/>
</dbReference>
<reference evidence="4 5" key="1">
    <citation type="submission" date="2019-03" db="EMBL/GenBank/DDBJ databases">
        <title>San Antonio Military Medical Center submission to MRSN (WRAIR), pending publication.</title>
        <authorList>
            <person name="Blyth D.M."/>
            <person name="Mccarthy S.L."/>
            <person name="Schall S.E."/>
            <person name="Stam J.A."/>
            <person name="Ong A.C."/>
            <person name="Mcgann P.T."/>
        </authorList>
    </citation>
    <scope>NUCLEOTIDE SEQUENCE [LARGE SCALE GENOMIC DNA]</scope>
    <source>
        <strain evidence="4 5">MRSN571793</strain>
    </source>
</reference>
<name>A0A4Y8KW16_9BACT</name>
<evidence type="ECO:0000259" key="2">
    <source>
        <dbReference type="PROSITE" id="PS50880"/>
    </source>
</evidence>
<dbReference type="AlphaFoldDB" id="A0A4Y8KW16"/>
<feature type="region of interest" description="Disordered" evidence="1">
    <location>
        <begin position="585"/>
        <end position="621"/>
    </location>
</feature>
<dbReference type="CDD" id="cd01029">
    <property type="entry name" value="TOPRIM_primases"/>
    <property type="match status" value="1"/>
</dbReference>
<dbReference type="SUPFAM" id="SSF52540">
    <property type="entry name" value="P-loop containing nucleoside triphosphate hydrolases"/>
    <property type="match status" value="1"/>
</dbReference>
<dbReference type="InterPro" id="IPR007694">
    <property type="entry name" value="DNA_helicase_DnaB-like_C"/>
</dbReference>
<evidence type="ECO:0000313" key="4">
    <source>
        <dbReference type="EMBL" id="TFD92769.1"/>
    </source>
</evidence>
<feature type="domain" description="Toprim" evidence="2">
    <location>
        <begin position="172"/>
        <end position="260"/>
    </location>
</feature>
<dbReference type="SMART" id="SM00493">
    <property type="entry name" value="TOPRIM"/>
    <property type="match status" value="1"/>
</dbReference>
<comment type="caution">
    <text evidence="4">The sequence shown here is derived from an EMBL/GenBank/DDBJ whole genome shotgun (WGS) entry which is preliminary data.</text>
</comment>
<dbReference type="InterPro" id="IPR034154">
    <property type="entry name" value="TOPRIM_DnaG/twinkle"/>
</dbReference>
<accession>A0A4Y8KW16</accession>
<evidence type="ECO:0000256" key="1">
    <source>
        <dbReference type="SAM" id="MobiDB-lite"/>
    </source>
</evidence>
<evidence type="ECO:0000313" key="5">
    <source>
        <dbReference type="Proteomes" id="UP000297861"/>
    </source>
</evidence>
<dbReference type="InterPro" id="IPR027417">
    <property type="entry name" value="P-loop_NTPase"/>
</dbReference>
<dbReference type="GO" id="GO:0005524">
    <property type="term" value="F:ATP binding"/>
    <property type="evidence" value="ECO:0007669"/>
    <property type="project" value="InterPro"/>
</dbReference>
<gene>
    <name evidence="4" type="ORF">E2605_18160</name>
</gene>
<protein>
    <submittedName>
        <fullName evidence="4">Toprim domain-containing protein</fullName>
    </submittedName>
</protein>
<dbReference type="RefSeq" id="WP_134437456.1">
    <property type="nucleotide sequence ID" value="NZ_SOML01000016.1"/>
</dbReference>
<dbReference type="InterPro" id="IPR006171">
    <property type="entry name" value="TOPRIM_dom"/>
</dbReference>
<dbReference type="Gene3D" id="3.40.50.300">
    <property type="entry name" value="P-loop containing nucleotide triphosphate hydrolases"/>
    <property type="match status" value="1"/>
</dbReference>
<dbReference type="PANTHER" id="PTHR12873">
    <property type="entry name" value="T7-LIKE MITOCHONDRIAL DNA HELICASE"/>
    <property type="match status" value="1"/>
</dbReference>
<dbReference type="GO" id="GO:0006260">
    <property type="term" value="P:DNA replication"/>
    <property type="evidence" value="ECO:0007669"/>
    <property type="project" value="InterPro"/>
</dbReference>
<dbReference type="OrthoDB" id="1038270at2"/>
<dbReference type="PROSITE" id="PS50880">
    <property type="entry name" value="TOPRIM"/>
    <property type="match status" value="1"/>
</dbReference>
<feature type="domain" description="SF4 helicase" evidence="3">
    <location>
        <begin position="308"/>
        <end position="566"/>
    </location>
</feature>